<organism evidence="11 12">
    <name type="scientific">Ascobolus immersus RN42</name>
    <dbReference type="NCBI Taxonomy" id="1160509"/>
    <lineage>
        <taxon>Eukaryota</taxon>
        <taxon>Fungi</taxon>
        <taxon>Dikarya</taxon>
        <taxon>Ascomycota</taxon>
        <taxon>Pezizomycotina</taxon>
        <taxon>Pezizomycetes</taxon>
        <taxon>Pezizales</taxon>
        <taxon>Ascobolaceae</taxon>
        <taxon>Ascobolus</taxon>
    </lineage>
</organism>
<dbReference type="GO" id="GO:0005524">
    <property type="term" value="F:ATP binding"/>
    <property type="evidence" value="ECO:0007669"/>
    <property type="project" value="InterPro"/>
</dbReference>
<reference evidence="11 12" key="1">
    <citation type="journal article" date="2018" name="Nat. Ecol. Evol.">
        <title>Pezizomycetes genomes reveal the molecular basis of ectomycorrhizal truffle lifestyle.</title>
        <authorList>
            <person name="Murat C."/>
            <person name="Payen T."/>
            <person name="Noel B."/>
            <person name="Kuo A."/>
            <person name="Morin E."/>
            <person name="Chen J."/>
            <person name="Kohler A."/>
            <person name="Krizsan K."/>
            <person name="Balestrini R."/>
            <person name="Da Silva C."/>
            <person name="Montanini B."/>
            <person name="Hainaut M."/>
            <person name="Levati E."/>
            <person name="Barry K.W."/>
            <person name="Belfiori B."/>
            <person name="Cichocki N."/>
            <person name="Clum A."/>
            <person name="Dockter R.B."/>
            <person name="Fauchery L."/>
            <person name="Guy J."/>
            <person name="Iotti M."/>
            <person name="Le Tacon F."/>
            <person name="Lindquist E.A."/>
            <person name="Lipzen A."/>
            <person name="Malagnac F."/>
            <person name="Mello A."/>
            <person name="Molinier V."/>
            <person name="Miyauchi S."/>
            <person name="Poulain J."/>
            <person name="Riccioni C."/>
            <person name="Rubini A."/>
            <person name="Sitrit Y."/>
            <person name="Splivallo R."/>
            <person name="Traeger S."/>
            <person name="Wang M."/>
            <person name="Zifcakova L."/>
            <person name="Wipf D."/>
            <person name="Zambonelli A."/>
            <person name="Paolocci F."/>
            <person name="Nowrousian M."/>
            <person name="Ottonello S."/>
            <person name="Baldrian P."/>
            <person name="Spatafora J.W."/>
            <person name="Henrissat B."/>
            <person name="Nagy L.G."/>
            <person name="Aury J.M."/>
            <person name="Wincker P."/>
            <person name="Grigoriev I.V."/>
            <person name="Bonfante P."/>
            <person name="Martin F.M."/>
        </authorList>
    </citation>
    <scope>NUCLEOTIDE SEQUENCE [LARGE SCALE GENOMIC DNA]</scope>
    <source>
        <strain evidence="11 12">RN42</strain>
    </source>
</reference>
<keyword evidence="12" id="KW-1185">Reference proteome</keyword>
<name>A0A3N4IF73_ASCIM</name>
<dbReference type="EMBL" id="ML119689">
    <property type="protein sequence ID" value="RPA80354.1"/>
    <property type="molecule type" value="Genomic_DNA"/>
</dbReference>
<dbReference type="EC" id="2.7.11.1" evidence="3"/>
<dbReference type="InterPro" id="IPR000719">
    <property type="entry name" value="Prot_kinase_dom"/>
</dbReference>
<evidence type="ECO:0000256" key="8">
    <source>
        <dbReference type="ARBA" id="ARBA00047899"/>
    </source>
</evidence>
<evidence type="ECO:0000256" key="5">
    <source>
        <dbReference type="ARBA" id="ARBA00019973"/>
    </source>
</evidence>
<feature type="non-terminal residue" evidence="11">
    <location>
        <position position="1"/>
    </location>
</feature>
<comment type="catalytic activity">
    <reaction evidence="8">
        <text>L-threonyl-[protein] + ATP = O-phospho-L-threonyl-[protein] + ADP + H(+)</text>
        <dbReference type="Rhea" id="RHEA:46608"/>
        <dbReference type="Rhea" id="RHEA-COMP:11060"/>
        <dbReference type="Rhea" id="RHEA-COMP:11605"/>
        <dbReference type="ChEBI" id="CHEBI:15378"/>
        <dbReference type="ChEBI" id="CHEBI:30013"/>
        <dbReference type="ChEBI" id="CHEBI:30616"/>
        <dbReference type="ChEBI" id="CHEBI:61977"/>
        <dbReference type="ChEBI" id="CHEBI:456216"/>
        <dbReference type="EC" id="2.7.11.1"/>
    </reaction>
</comment>
<evidence type="ECO:0000256" key="3">
    <source>
        <dbReference type="ARBA" id="ARBA00012513"/>
    </source>
</evidence>
<dbReference type="PANTHER" id="PTHR38248">
    <property type="entry name" value="FUNK1 6"/>
    <property type="match status" value="1"/>
</dbReference>
<evidence type="ECO:0000256" key="7">
    <source>
        <dbReference type="ARBA" id="ARBA00033194"/>
    </source>
</evidence>
<accession>A0A3N4IF73</accession>
<feature type="domain" description="Protein kinase" evidence="10">
    <location>
        <begin position="1"/>
        <end position="125"/>
    </location>
</feature>
<evidence type="ECO:0000256" key="6">
    <source>
        <dbReference type="ARBA" id="ARBA00030980"/>
    </source>
</evidence>
<evidence type="ECO:0000313" key="11">
    <source>
        <dbReference type="EMBL" id="RPA80354.1"/>
    </source>
</evidence>
<dbReference type="Pfam" id="PF17667">
    <property type="entry name" value="Pkinase_fungal"/>
    <property type="match status" value="1"/>
</dbReference>
<dbReference type="PROSITE" id="PS00109">
    <property type="entry name" value="PROTEIN_KINASE_TYR"/>
    <property type="match status" value="1"/>
</dbReference>
<dbReference type="STRING" id="1160509.A0A3N4IF73"/>
<protein>
    <recommendedName>
        <fullName evidence="5">EKC/KEOPS complex subunit BUD32</fullName>
        <ecNumber evidence="3">2.7.11.1</ecNumber>
    </recommendedName>
    <alternativeName>
        <fullName evidence="6 7">Atypical Serine/threonine protein kinase BUD32</fullName>
    </alternativeName>
    <alternativeName>
        <fullName evidence="4">EKC/KEOPS complex subunit bud32</fullName>
    </alternativeName>
</protein>
<feature type="non-terminal residue" evidence="11">
    <location>
        <position position="125"/>
    </location>
</feature>
<dbReference type="InterPro" id="IPR040976">
    <property type="entry name" value="Pkinase_fungal"/>
</dbReference>
<evidence type="ECO:0000256" key="9">
    <source>
        <dbReference type="ARBA" id="ARBA00048679"/>
    </source>
</evidence>
<dbReference type="SUPFAM" id="SSF56112">
    <property type="entry name" value="Protein kinase-like (PK-like)"/>
    <property type="match status" value="1"/>
</dbReference>
<dbReference type="GO" id="GO:0004674">
    <property type="term" value="F:protein serine/threonine kinase activity"/>
    <property type="evidence" value="ECO:0007669"/>
    <property type="project" value="UniProtKB-EC"/>
</dbReference>
<dbReference type="AlphaFoldDB" id="A0A3N4IF73"/>
<dbReference type="Gene3D" id="1.10.510.10">
    <property type="entry name" value="Transferase(Phosphotransferase) domain 1"/>
    <property type="match status" value="1"/>
</dbReference>
<dbReference type="PROSITE" id="PS50011">
    <property type="entry name" value="PROTEIN_KINASE_DOM"/>
    <property type="match status" value="1"/>
</dbReference>
<sequence length="125" mass="13586">LIGRGGLLNHAPTISSALKALHDALLGHRAAVQKDILHRDISIGNVLVSLGDEASIFTDVEPQDRKQAGFLIDFAYAIELSRSAPSGAPHRTGTPIFMAMGVLREHGPHPIHDLHSFFYVLLYLT</sequence>
<comment type="subunit">
    <text evidence="2">Component of the EKC/KEOPS complex composed of at least BUD32, CGI121, GON7, KAE1 and PCC1; the whole complex dimerizes.</text>
</comment>
<comment type="function">
    <text evidence="1">Component of the EKC/KEOPS complex that is required for the formation of a threonylcarbamoyl group on adenosine at position 37 (t(6)A37) in tRNAs that read codons beginning with adenine. The complex is probably involved in the transfer of the threonylcarbamoyl moiety of threonylcarbamoyl-AMP (TC-AMP) to the N6 group of A37. BUD32 has ATPase activity in the context of the EKC/KEOPS complex and likely plays a supporting role to the catalytic subunit KAE1. The EKC/KEOPS complex also promotes both telomere uncapping and telomere elongation. The complex is required for efficient recruitment of transcriptional coactivators.</text>
</comment>
<evidence type="ECO:0000313" key="12">
    <source>
        <dbReference type="Proteomes" id="UP000275078"/>
    </source>
</evidence>
<dbReference type="Proteomes" id="UP000275078">
    <property type="component" value="Unassembled WGS sequence"/>
</dbReference>
<dbReference type="OrthoDB" id="5584477at2759"/>
<dbReference type="PANTHER" id="PTHR38248:SF2">
    <property type="entry name" value="FUNK1 11"/>
    <property type="match status" value="1"/>
</dbReference>
<evidence type="ECO:0000256" key="2">
    <source>
        <dbReference type="ARBA" id="ARBA00011534"/>
    </source>
</evidence>
<evidence type="ECO:0000256" key="1">
    <source>
        <dbReference type="ARBA" id="ARBA00003747"/>
    </source>
</evidence>
<evidence type="ECO:0000256" key="4">
    <source>
        <dbReference type="ARBA" id="ARBA00013948"/>
    </source>
</evidence>
<comment type="catalytic activity">
    <reaction evidence="9">
        <text>L-seryl-[protein] + ATP = O-phospho-L-seryl-[protein] + ADP + H(+)</text>
        <dbReference type="Rhea" id="RHEA:17989"/>
        <dbReference type="Rhea" id="RHEA-COMP:9863"/>
        <dbReference type="Rhea" id="RHEA-COMP:11604"/>
        <dbReference type="ChEBI" id="CHEBI:15378"/>
        <dbReference type="ChEBI" id="CHEBI:29999"/>
        <dbReference type="ChEBI" id="CHEBI:30616"/>
        <dbReference type="ChEBI" id="CHEBI:83421"/>
        <dbReference type="ChEBI" id="CHEBI:456216"/>
        <dbReference type="EC" id="2.7.11.1"/>
    </reaction>
</comment>
<dbReference type="InterPro" id="IPR011009">
    <property type="entry name" value="Kinase-like_dom_sf"/>
</dbReference>
<dbReference type="InterPro" id="IPR008266">
    <property type="entry name" value="Tyr_kinase_AS"/>
</dbReference>
<proteinExistence type="predicted"/>
<evidence type="ECO:0000259" key="10">
    <source>
        <dbReference type="PROSITE" id="PS50011"/>
    </source>
</evidence>
<gene>
    <name evidence="11" type="ORF">BJ508DRAFT_196072</name>
</gene>